<name>A0ABQ9GML1_9NEOP</name>
<proteinExistence type="predicted"/>
<evidence type="ECO:0000313" key="2">
    <source>
        <dbReference type="Proteomes" id="UP001159363"/>
    </source>
</evidence>
<sequence length="147" mass="16980">MMKSVKATKDYKLPLSTAANTFNVPRNTLRWRACSNVSMAKLGQRIFSRTAEKQPVTHLLKLDSLGYGLTFKDLRTLVYRLVFANELKNPFNNEPEMAWKEWFRGFLSCHRALSVSVSEALSFTRARGLFKNKTSQFYDNLSEFLDI</sequence>
<comment type="caution">
    <text evidence="1">The sequence shown here is derived from an EMBL/GenBank/DDBJ whole genome shotgun (WGS) entry which is preliminary data.</text>
</comment>
<gene>
    <name evidence="1" type="ORF">PR048_026904</name>
</gene>
<keyword evidence="2" id="KW-1185">Reference proteome</keyword>
<evidence type="ECO:0008006" key="3">
    <source>
        <dbReference type="Google" id="ProtNLM"/>
    </source>
</evidence>
<dbReference type="EMBL" id="JARBHB010000011">
    <property type="protein sequence ID" value="KAJ8873270.1"/>
    <property type="molecule type" value="Genomic_DNA"/>
</dbReference>
<organism evidence="1 2">
    <name type="scientific">Dryococelus australis</name>
    <dbReference type="NCBI Taxonomy" id="614101"/>
    <lineage>
        <taxon>Eukaryota</taxon>
        <taxon>Metazoa</taxon>
        <taxon>Ecdysozoa</taxon>
        <taxon>Arthropoda</taxon>
        <taxon>Hexapoda</taxon>
        <taxon>Insecta</taxon>
        <taxon>Pterygota</taxon>
        <taxon>Neoptera</taxon>
        <taxon>Polyneoptera</taxon>
        <taxon>Phasmatodea</taxon>
        <taxon>Verophasmatodea</taxon>
        <taxon>Anareolatae</taxon>
        <taxon>Phasmatidae</taxon>
        <taxon>Eurycanthinae</taxon>
        <taxon>Dryococelus</taxon>
    </lineage>
</organism>
<accession>A0ABQ9GML1</accession>
<dbReference type="Proteomes" id="UP001159363">
    <property type="component" value="Chromosome 10"/>
</dbReference>
<protein>
    <recommendedName>
        <fullName evidence="3">HTH psq-type domain-containing protein</fullName>
    </recommendedName>
</protein>
<reference evidence="1 2" key="1">
    <citation type="submission" date="2023-02" db="EMBL/GenBank/DDBJ databases">
        <title>LHISI_Scaffold_Assembly.</title>
        <authorList>
            <person name="Stuart O.P."/>
            <person name="Cleave R."/>
            <person name="Magrath M.J.L."/>
            <person name="Mikheyev A.S."/>
        </authorList>
    </citation>
    <scope>NUCLEOTIDE SEQUENCE [LARGE SCALE GENOMIC DNA]</scope>
    <source>
        <strain evidence="1">Daus_M_001</strain>
        <tissue evidence="1">Leg muscle</tissue>
    </source>
</reference>
<evidence type="ECO:0000313" key="1">
    <source>
        <dbReference type="EMBL" id="KAJ8873270.1"/>
    </source>
</evidence>